<reference evidence="1" key="3">
    <citation type="submission" date="2023-10" db="EMBL/GenBank/DDBJ databases">
        <title>Analysis of Resistance Genes of Carbapenem-resistant Providencia rettgeri.</title>
        <authorList>
            <person name="Liu M."/>
        </authorList>
    </citation>
    <scope>NUCLEOTIDE SEQUENCE</scope>
    <source>
        <strain evidence="1">QITACRE101</strain>
    </source>
</reference>
<dbReference type="SUPFAM" id="SSF48371">
    <property type="entry name" value="ARM repeat"/>
    <property type="match status" value="1"/>
</dbReference>
<evidence type="ECO:0000313" key="3">
    <source>
        <dbReference type="Proteomes" id="UP000254208"/>
    </source>
</evidence>
<proteinExistence type="predicted"/>
<dbReference type="AlphaFoldDB" id="A0A1B8SM79"/>
<dbReference type="Proteomes" id="UP001162044">
    <property type="component" value="Unassembled WGS sequence"/>
</dbReference>
<dbReference type="RefSeq" id="WP_004911467.1">
    <property type="nucleotide sequence ID" value="NZ_ABEXOA020000118.1"/>
</dbReference>
<dbReference type="EMBL" id="UGTZ01000001">
    <property type="protein sequence ID" value="SUC31132.1"/>
    <property type="molecule type" value="Genomic_DNA"/>
</dbReference>
<dbReference type="Gene3D" id="1.25.10.10">
    <property type="entry name" value="Leucine-rich Repeat Variant"/>
    <property type="match status" value="1"/>
</dbReference>
<gene>
    <name evidence="2" type="ORF">NCTC11801_02079</name>
    <name evidence="1" type="ORF">QDQ51_04255</name>
</gene>
<accession>A0A1B8SM79</accession>
<dbReference type="OMA" id="LALCEDY"/>
<name>A0A1B8SM79_PRORE</name>
<organism evidence="1 4">
    <name type="scientific">Providencia rettgeri</name>
    <dbReference type="NCBI Taxonomy" id="587"/>
    <lineage>
        <taxon>Bacteria</taxon>
        <taxon>Pseudomonadati</taxon>
        <taxon>Pseudomonadota</taxon>
        <taxon>Gammaproteobacteria</taxon>
        <taxon>Enterobacterales</taxon>
        <taxon>Morganellaceae</taxon>
        <taxon>Providencia</taxon>
    </lineage>
</organism>
<evidence type="ECO:0000313" key="1">
    <source>
        <dbReference type="EMBL" id="MDH2304632.1"/>
    </source>
</evidence>
<dbReference type="Proteomes" id="UP000254208">
    <property type="component" value="Unassembled WGS sequence"/>
</dbReference>
<dbReference type="InterPro" id="IPR011989">
    <property type="entry name" value="ARM-like"/>
</dbReference>
<dbReference type="InterPro" id="IPR016024">
    <property type="entry name" value="ARM-type_fold"/>
</dbReference>
<reference evidence="2 3" key="1">
    <citation type="submission" date="2018-06" db="EMBL/GenBank/DDBJ databases">
        <authorList>
            <consortium name="Pathogen Informatics"/>
            <person name="Doyle S."/>
        </authorList>
    </citation>
    <scope>NUCLEOTIDE SEQUENCE [LARGE SCALE GENOMIC DNA]</scope>
    <source>
        <strain evidence="2 3">NCTC11801</strain>
    </source>
</reference>
<dbReference type="OrthoDB" id="6456399at2"/>
<reference evidence="1" key="2">
    <citation type="submission" date="2023-04" db="EMBL/GenBank/DDBJ databases">
        <authorList>
            <person name="Li W."/>
        </authorList>
    </citation>
    <scope>NUCLEOTIDE SEQUENCE</scope>
    <source>
        <strain evidence="1">QITACRE101</strain>
    </source>
</reference>
<evidence type="ECO:0000313" key="4">
    <source>
        <dbReference type="Proteomes" id="UP001162044"/>
    </source>
</evidence>
<dbReference type="GeneID" id="93672995"/>
<protein>
    <submittedName>
        <fullName evidence="1">HEAT repeat domain-containing protein</fullName>
    </submittedName>
</protein>
<sequence length="79" mass="8780">MKEKIVKNLVSLTHGTNNDVKIAAINALGDYICSIEQEDAIDRLLALCEDYNKDIAVASIVSISKLAKFFHETQQNKTN</sequence>
<dbReference type="EMBL" id="JARVQW010000001">
    <property type="protein sequence ID" value="MDH2304632.1"/>
    <property type="molecule type" value="Genomic_DNA"/>
</dbReference>
<evidence type="ECO:0000313" key="2">
    <source>
        <dbReference type="EMBL" id="SUC31132.1"/>
    </source>
</evidence>